<keyword evidence="3" id="KW-1185">Reference proteome</keyword>
<dbReference type="Proteomes" id="UP000250321">
    <property type="component" value="Unassembled WGS sequence"/>
</dbReference>
<dbReference type="STRING" id="2094558.A0A314ZKJ5"/>
<evidence type="ECO:0000256" key="1">
    <source>
        <dbReference type="SAM" id="SignalP"/>
    </source>
</evidence>
<dbReference type="PANTHER" id="PTHR48045">
    <property type="entry name" value="UDP-GLYCOSYLTRANSFERASE 72B1"/>
    <property type="match status" value="1"/>
</dbReference>
<proteinExistence type="predicted"/>
<organism evidence="2 3">
    <name type="scientific">Prunus yedoensis var. nudiflora</name>
    <dbReference type="NCBI Taxonomy" id="2094558"/>
    <lineage>
        <taxon>Eukaryota</taxon>
        <taxon>Viridiplantae</taxon>
        <taxon>Streptophyta</taxon>
        <taxon>Embryophyta</taxon>
        <taxon>Tracheophyta</taxon>
        <taxon>Spermatophyta</taxon>
        <taxon>Magnoliopsida</taxon>
        <taxon>eudicotyledons</taxon>
        <taxon>Gunneridae</taxon>
        <taxon>Pentapetalae</taxon>
        <taxon>rosids</taxon>
        <taxon>fabids</taxon>
        <taxon>Rosales</taxon>
        <taxon>Rosaceae</taxon>
        <taxon>Amygdaloideae</taxon>
        <taxon>Amygdaleae</taxon>
        <taxon>Prunus</taxon>
    </lineage>
</organism>
<dbReference type="EMBL" id="PJQY01000075">
    <property type="protein sequence ID" value="PQQ19230.1"/>
    <property type="molecule type" value="Genomic_DNA"/>
</dbReference>
<sequence length="112" mass="12743">MWRPTCFGQRTLWLCLLAFYLPRLDETTSCAYRDMPKPVQFPGCVPLHGRDFLDPVHDRSNEGYKSTLQICKKLKLASGIMVNSFTDLEPEIFKALKEAQGSQGFPQGSQLM</sequence>
<evidence type="ECO:0000313" key="3">
    <source>
        <dbReference type="Proteomes" id="UP000250321"/>
    </source>
</evidence>
<gene>
    <name evidence="2" type="ORF">Pyn_34416</name>
</gene>
<keyword evidence="1" id="KW-0732">Signal</keyword>
<feature type="signal peptide" evidence="1">
    <location>
        <begin position="1"/>
        <end position="26"/>
    </location>
</feature>
<dbReference type="GO" id="GO:0016740">
    <property type="term" value="F:transferase activity"/>
    <property type="evidence" value="ECO:0007669"/>
    <property type="project" value="UniProtKB-KW"/>
</dbReference>
<dbReference type="Gene3D" id="3.40.50.2000">
    <property type="entry name" value="Glycogen Phosphorylase B"/>
    <property type="match status" value="1"/>
</dbReference>
<feature type="chain" id="PRO_5016441228" evidence="1">
    <location>
        <begin position="27"/>
        <end position="112"/>
    </location>
</feature>
<dbReference type="SUPFAM" id="SSF53756">
    <property type="entry name" value="UDP-Glycosyltransferase/glycogen phosphorylase"/>
    <property type="match status" value="1"/>
</dbReference>
<protein>
    <submittedName>
        <fullName evidence="2">Hydroquinone glucosyltransferase-like</fullName>
    </submittedName>
</protein>
<dbReference type="OrthoDB" id="5835829at2759"/>
<dbReference type="PANTHER" id="PTHR48045:SF12">
    <property type="entry name" value="GLYCOSYLTRANSFERASE"/>
    <property type="match status" value="1"/>
</dbReference>
<dbReference type="AlphaFoldDB" id="A0A314ZKJ5"/>
<name>A0A314ZKJ5_PRUYE</name>
<keyword evidence="2" id="KW-0808">Transferase</keyword>
<evidence type="ECO:0000313" key="2">
    <source>
        <dbReference type="EMBL" id="PQQ19230.1"/>
    </source>
</evidence>
<accession>A0A314ZKJ5</accession>
<comment type="caution">
    <text evidence="2">The sequence shown here is derived from an EMBL/GenBank/DDBJ whole genome shotgun (WGS) entry which is preliminary data.</text>
</comment>
<reference evidence="2 3" key="1">
    <citation type="submission" date="2018-02" db="EMBL/GenBank/DDBJ databases">
        <title>Draft genome of wild Prunus yedoensis var. nudiflora.</title>
        <authorList>
            <person name="Baek S."/>
            <person name="Kim J.-H."/>
            <person name="Choi K."/>
            <person name="Kim G.-B."/>
            <person name="Cho A."/>
            <person name="Jang H."/>
            <person name="Shin C.-H."/>
            <person name="Yu H.-J."/>
            <person name="Mun J.-H."/>
        </authorList>
    </citation>
    <scope>NUCLEOTIDE SEQUENCE [LARGE SCALE GENOMIC DNA]</scope>
    <source>
        <strain evidence="3">cv. Jeju island</strain>
        <tissue evidence="2">Leaf</tissue>
    </source>
</reference>